<dbReference type="EMBL" id="PXWF02000306">
    <property type="protein sequence ID" value="PWF41890.1"/>
    <property type="molecule type" value="Genomic_DNA"/>
</dbReference>
<keyword evidence="1" id="KW-0812">Transmembrane</keyword>
<keyword evidence="5" id="KW-1185">Reference proteome</keyword>
<feature type="signal peptide" evidence="2">
    <location>
        <begin position="1"/>
        <end position="27"/>
    </location>
</feature>
<gene>
    <name evidence="4" type="ORF">C7C56_023810</name>
</gene>
<feature type="transmembrane region" description="Helical" evidence="1">
    <location>
        <begin position="269"/>
        <end position="291"/>
    </location>
</feature>
<reference evidence="4 5" key="1">
    <citation type="submission" date="2018-04" db="EMBL/GenBank/DDBJ databases">
        <title>Massilia violaceinigra sp. nov., a novel purple-pigmented bacterium isolated from Tianshan glacier, Xinjiang, China.</title>
        <authorList>
            <person name="Wang H."/>
        </authorList>
    </citation>
    <scope>NUCLEOTIDE SEQUENCE [LARGE SCALE GENOMIC DNA]</scope>
    <source>
        <strain evidence="4 5">B448-2</strain>
    </source>
</reference>
<proteinExistence type="predicted"/>
<dbReference type="OrthoDB" id="8703141at2"/>
<dbReference type="AlphaFoldDB" id="A0A2U2HEE0"/>
<keyword evidence="1" id="KW-1133">Transmembrane helix</keyword>
<sequence length="351" mass="36842">MLRRPVFRFFNFAAALALAGQLCCVQAAELGEVSARSFIGQSLVADIELTSLASPNTPVQVELASRDVYLAANVAMTPVLSGLAMVVERRGGRQILHIRSSRAVDTPHLHLFFELTEGGNRAVRTATVWLAANPNPKPGSVAAPAAANVKPAPAVRPRAPQMRFAAVAPAPTVEATPPDNEAGLKYQNGVLTAKLAEVEEKMRQLQTSLGVPADAGPGMLNEPMVEPIVEPVADAMAAAPVPLAAQPAKPSAAASAKPAKALPAGKSPWFWVGIGALVLLVLAAAAGLYILRHRSGQTGGAEAGGDVEGHVEGDTQPPRHALTALWHRLRERLRRKHWTEGAQVPGQPESA</sequence>
<feature type="domain" description="FimV N-terminal" evidence="3">
    <location>
        <begin position="29"/>
        <end position="131"/>
    </location>
</feature>
<evidence type="ECO:0000313" key="5">
    <source>
        <dbReference type="Proteomes" id="UP000241421"/>
    </source>
</evidence>
<dbReference type="Pfam" id="PF25800">
    <property type="entry name" value="FimV_N"/>
    <property type="match status" value="1"/>
</dbReference>
<organism evidence="4 5">
    <name type="scientific">Massilia glaciei</name>
    <dbReference type="NCBI Taxonomy" id="1524097"/>
    <lineage>
        <taxon>Bacteria</taxon>
        <taxon>Pseudomonadati</taxon>
        <taxon>Pseudomonadota</taxon>
        <taxon>Betaproteobacteria</taxon>
        <taxon>Burkholderiales</taxon>
        <taxon>Oxalobacteraceae</taxon>
        <taxon>Telluria group</taxon>
        <taxon>Massilia</taxon>
    </lineage>
</organism>
<evidence type="ECO:0000313" key="4">
    <source>
        <dbReference type="EMBL" id="PWF41890.1"/>
    </source>
</evidence>
<name>A0A2U2HEE0_9BURK</name>
<protein>
    <recommendedName>
        <fullName evidence="3">FimV N-terminal domain-containing protein</fullName>
    </recommendedName>
</protein>
<feature type="chain" id="PRO_5015397154" description="FimV N-terminal domain-containing protein" evidence="2">
    <location>
        <begin position="28"/>
        <end position="351"/>
    </location>
</feature>
<evidence type="ECO:0000256" key="1">
    <source>
        <dbReference type="SAM" id="Phobius"/>
    </source>
</evidence>
<dbReference type="InterPro" id="IPR057840">
    <property type="entry name" value="FimV_N"/>
</dbReference>
<evidence type="ECO:0000256" key="2">
    <source>
        <dbReference type="SAM" id="SignalP"/>
    </source>
</evidence>
<accession>A0A2U2HEE0</accession>
<evidence type="ECO:0000259" key="3">
    <source>
        <dbReference type="Pfam" id="PF25800"/>
    </source>
</evidence>
<keyword evidence="2" id="KW-0732">Signal</keyword>
<dbReference type="Proteomes" id="UP000241421">
    <property type="component" value="Unassembled WGS sequence"/>
</dbReference>
<keyword evidence="1" id="KW-0472">Membrane</keyword>
<comment type="caution">
    <text evidence="4">The sequence shown here is derived from an EMBL/GenBank/DDBJ whole genome shotgun (WGS) entry which is preliminary data.</text>
</comment>